<evidence type="ECO:0000313" key="2">
    <source>
        <dbReference type="EMBL" id="BCI66751.1"/>
    </source>
</evidence>
<dbReference type="EMBL" id="AP023326">
    <property type="protein sequence ID" value="BCI66751.1"/>
    <property type="molecule type" value="Genomic_DNA"/>
</dbReference>
<feature type="compositionally biased region" description="Polar residues" evidence="1">
    <location>
        <begin position="149"/>
        <end position="169"/>
    </location>
</feature>
<feature type="compositionally biased region" description="Basic and acidic residues" evidence="1">
    <location>
        <begin position="293"/>
        <end position="307"/>
    </location>
</feature>
<feature type="region of interest" description="Disordered" evidence="1">
    <location>
        <begin position="335"/>
        <end position="357"/>
    </location>
</feature>
<evidence type="ECO:0000313" key="3">
    <source>
        <dbReference type="Proteomes" id="UP000515220"/>
    </source>
</evidence>
<feature type="compositionally biased region" description="Polar residues" evidence="1">
    <location>
        <begin position="10"/>
        <end position="26"/>
    </location>
</feature>
<proteinExistence type="predicted"/>
<dbReference type="AlphaFoldDB" id="A0A6S6PJB1"/>
<evidence type="ECO:0000256" key="1">
    <source>
        <dbReference type="SAM" id="MobiDB-lite"/>
    </source>
</evidence>
<feature type="region of interest" description="Disordered" evidence="1">
    <location>
        <begin position="67"/>
        <end position="95"/>
    </location>
</feature>
<organism evidence="2 3">
    <name type="scientific">Acetobacter aceti</name>
    <dbReference type="NCBI Taxonomy" id="435"/>
    <lineage>
        <taxon>Bacteria</taxon>
        <taxon>Pseudomonadati</taxon>
        <taxon>Pseudomonadota</taxon>
        <taxon>Alphaproteobacteria</taxon>
        <taxon>Acetobacterales</taxon>
        <taxon>Acetobacteraceae</taxon>
        <taxon>Acetobacter</taxon>
        <taxon>Acetobacter subgen. Acetobacter</taxon>
    </lineage>
</organism>
<feature type="compositionally biased region" description="Low complexity" evidence="1">
    <location>
        <begin position="447"/>
        <end position="460"/>
    </location>
</feature>
<feature type="compositionally biased region" description="Polar residues" evidence="1">
    <location>
        <begin position="182"/>
        <end position="248"/>
    </location>
</feature>
<feature type="compositionally biased region" description="Polar residues" evidence="1">
    <location>
        <begin position="67"/>
        <end position="92"/>
    </location>
</feature>
<feature type="compositionally biased region" description="Polar residues" evidence="1">
    <location>
        <begin position="277"/>
        <end position="292"/>
    </location>
</feature>
<feature type="compositionally biased region" description="Polar residues" evidence="1">
    <location>
        <begin position="33"/>
        <end position="50"/>
    </location>
</feature>
<name>A0A6S6PJB1_ACEAC</name>
<reference evidence="2 3" key="1">
    <citation type="submission" date="2020-07" db="EMBL/GenBank/DDBJ databases">
        <title>Complete Genome Sequence of an acetic acid bacterium, Acetobacter aceti JCM20276.</title>
        <authorList>
            <person name="Hirose Y."/>
            <person name="Mihara H."/>
        </authorList>
    </citation>
    <scope>NUCLEOTIDE SEQUENCE [LARGE SCALE GENOMIC DNA]</scope>
    <source>
        <strain evidence="2 3">JCM20276</strain>
    </source>
</reference>
<sequence>MTAKAVRNILSGTDASLSGEASSSNAKAEAPGQPNSVVDSKNSDMASHLRNVSVSDVLAQTVQNEMTGNQTASSKSTDTQPARPTNSATTDTQTRDYKTVLTMPADIKVSSISDTSGASFFHDDVRPTSVTSFSQIQSLQDIATTPVNTETNRQSLSNNTQSLPQTKTEATPAPVADPAQNVPVQPTIVSTNTLTSQPETAYATQNSKTASTDAGQPTDTSAQVQMGWNPAPVTSTPSTGKITASRTSPLDDHTSGRTDISNAAQAQTAPVEPQTDDVASSTIPEKTSADQQGNKDDNRNSDQHTSSDRSLTANMTLPQIYNEAVPFSEQLVASTASDASSPASTTTQASATTSSSSIDTAAASDASSTALNLTVALQNDDQTPLHVTIDKSDKSDGLNIHIGADGLTTLNELQNHKHELVHALENAGISTAGSQISFGLADNNADSSFSQNHQSQQSPQDNSTNTTAGSSDFANAFGGTLSGNSNGDGSRNSWSAAAATPMTSTTASDADDTSDQTYALTALRTGSVNITA</sequence>
<feature type="region of interest" description="Disordered" evidence="1">
    <location>
        <begin position="149"/>
        <end position="314"/>
    </location>
</feature>
<feature type="compositionally biased region" description="Polar residues" evidence="1">
    <location>
        <begin position="461"/>
        <end position="473"/>
    </location>
</feature>
<gene>
    <name evidence="2" type="ORF">AAJCM20276_13750</name>
</gene>
<accession>A0A6S6PJB1</accession>
<feature type="compositionally biased region" description="Polar residues" evidence="1">
    <location>
        <begin position="257"/>
        <end position="268"/>
    </location>
</feature>
<feature type="region of interest" description="Disordered" evidence="1">
    <location>
        <begin position="442"/>
        <end position="512"/>
    </location>
</feature>
<feature type="region of interest" description="Disordered" evidence="1">
    <location>
        <begin position="1"/>
        <end position="50"/>
    </location>
</feature>
<protein>
    <submittedName>
        <fullName evidence="2">Uncharacterized protein</fullName>
    </submittedName>
</protein>
<dbReference type="Proteomes" id="UP000515220">
    <property type="component" value="Chromosome"/>
</dbReference>
<feature type="compositionally biased region" description="Low complexity" evidence="1">
    <location>
        <begin position="482"/>
        <end position="508"/>
    </location>
</feature>